<proteinExistence type="inferred from homology"/>
<evidence type="ECO:0000256" key="6">
    <source>
        <dbReference type="ARBA" id="ARBA00022827"/>
    </source>
</evidence>
<dbReference type="GO" id="GO:0050660">
    <property type="term" value="F:flavin adenine dinucleotide binding"/>
    <property type="evidence" value="ECO:0007669"/>
    <property type="project" value="InterPro"/>
</dbReference>
<dbReference type="AlphaFoldDB" id="A0A0E2ZQN8"/>
<accession>A0A0E2ZQN8</accession>
<feature type="binding site" evidence="11">
    <location>
        <begin position="83"/>
        <end position="84"/>
    </location>
    <ligand>
        <name>FAD</name>
        <dbReference type="ChEBI" id="CHEBI:57692"/>
    </ligand>
</feature>
<evidence type="ECO:0000313" key="14">
    <source>
        <dbReference type="EMBL" id="KFI20672.1"/>
    </source>
</evidence>
<dbReference type="InterPro" id="IPR037117">
    <property type="entry name" value="Dihydroorotate_DH_ele_sf"/>
</dbReference>
<dbReference type="PROSITE" id="PS51384">
    <property type="entry name" value="FAD_FR"/>
    <property type="match status" value="1"/>
</dbReference>
<keyword evidence="2" id="KW-0813">Transport</keyword>
<reference evidence="14 15" key="1">
    <citation type="submission" date="2014-07" db="EMBL/GenBank/DDBJ databases">
        <title>Comparative analysis of Nitrosococcus oceani genome inventories of strains from Pacific and Atlantic gyres.</title>
        <authorList>
            <person name="Lim C.K."/>
            <person name="Wang L."/>
            <person name="Sayavedra-Soto L.A."/>
            <person name="Klotz M.G."/>
        </authorList>
    </citation>
    <scope>NUCLEOTIDE SEQUENCE [LARGE SCALE GENOMIC DNA]</scope>
    <source>
        <strain evidence="14 15">C-27</strain>
    </source>
</reference>
<dbReference type="GO" id="GO:0046872">
    <property type="term" value="F:metal ion binding"/>
    <property type="evidence" value="ECO:0007669"/>
    <property type="project" value="UniProtKB-KW"/>
</dbReference>
<dbReference type="PANTHER" id="PTHR43513:SF3">
    <property type="entry name" value="DIHYDROOROTATE DEHYDROGENASE B (NAD(+)), ELECTRON TRANSFER SUBUNIT-RELATED"/>
    <property type="match status" value="1"/>
</dbReference>
<feature type="binding site" evidence="12">
    <location>
        <position position="254"/>
    </location>
    <ligand>
        <name>[2Fe-2S] cluster</name>
        <dbReference type="ChEBI" id="CHEBI:190135"/>
    </ligand>
</feature>
<feature type="binding site" evidence="12">
    <location>
        <position position="259"/>
    </location>
    <ligand>
        <name>[2Fe-2S] cluster</name>
        <dbReference type="ChEBI" id="CHEBI:190135"/>
    </ligand>
</feature>
<dbReference type="InterPro" id="IPR017938">
    <property type="entry name" value="Riboflavin_synthase-like_b-brl"/>
</dbReference>
<evidence type="ECO:0000256" key="10">
    <source>
        <dbReference type="ARBA" id="ARBA00034078"/>
    </source>
</evidence>
<comment type="similarity">
    <text evidence="1">Belongs to the PyrK family.</text>
</comment>
<feature type="binding site" evidence="11">
    <location>
        <begin position="59"/>
        <end position="62"/>
    </location>
    <ligand>
        <name>FAD</name>
        <dbReference type="ChEBI" id="CHEBI:57692"/>
    </ligand>
</feature>
<dbReference type="GO" id="GO:0051537">
    <property type="term" value="F:2 iron, 2 sulfur cluster binding"/>
    <property type="evidence" value="ECO:0007669"/>
    <property type="project" value="UniProtKB-KW"/>
</dbReference>
<gene>
    <name evidence="14" type="ORF">IB75_01850</name>
</gene>
<evidence type="ECO:0000256" key="5">
    <source>
        <dbReference type="ARBA" id="ARBA00022723"/>
    </source>
</evidence>
<evidence type="ECO:0000256" key="7">
    <source>
        <dbReference type="ARBA" id="ARBA00022982"/>
    </source>
</evidence>
<evidence type="ECO:0000256" key="8">
    <source>
        <dbReference type="ARBA" id="ARBA00023004"/>
    </source>
</evidence>
<keyword evidence="3 11" id="KW-0285">Flavoprotein</keyword>
<keyword evidence="5 12" id="KW-0479">Metal-binding</keyword>
<evidence type="ECO:0000313" key="15">
    <source>
        <dbReference type="Proteomes" id="UP000028839"/>
    </source>
</evidence>
<evidence type="ECO:0000256" key="2">
    <source>
        <dbReference type="ARBA" id="ARBA00022448"/>
    </source>
</evidence>
<dbReference type="InterPro" id="IPR012165">
    <property type="entry name" value="Cyt_c3_hydrogenase_gsu"/>
</dbReference>
<comment type="cofactor">
    <cofactor evidence="12">
        <name>[2Fe-2S] cluster</name>
        <dbReference type="ChEBI" id="CHEBI:190135"/>
    </cofactor>
    <text evidence="12">Binds 1 [2Fe-2S] cluster per subunit.</text>
</comment>
<comment type="cofactor">
    <cofactor evidence="11">
        <name>FAD</name>
        <dbReference type="ChEBI" id="CHEBI:57692"/>
    </cofactor>
    <text evidence="11">Binds 1 FAD per subunit.</text>
</comment>
<protein>
    <submittedName>
        <fullName evidence="14">Oxidoreductase</fullName>
    </submittedName>
</protein>
<dbReference type="PANTHER" id="PTHR43513">
    <property type="entry name" value="DIHYDROOROTATE DEHYDROGENASE B (NAD(+)), ELECTRON TRANSFER SUBUNIT"/>
    <property type="match status" value="1"/>
</dbReference>
<evidence type="ECO:0000256" key="11">
    <source>
        <dbReference type="PIRSR" id="PIRSR006816-1"/>
    </source>
</evidence>
<dbReference type="Pfam" id="PF10418">
    <property type="entry name" value="DHODB_Fe-S_bind"/>
    <property type="match status" value="1"/>
</dbReference>
<dbReference type="PIRSF" id="PIRSF006816">
    <property type="entry name" value="Cyc3_hyd_g"/>
    <property type="match status" value="1"/>
</dbReference>
<evidence type="ECO:0000259" key="13">
    <source>
        <dbReference type="PROSITE" id="PS51384"/>
    </source>
</evidence>
<dbReference type="OrthoDB" id="9796486at2"/>
<evidence type="ECO:0000256" key="9">
    <source>
        <dbReference type="ARBA" id="ARBA00023014"/>
    </source>
</evidence>
<evidence type="ECO:0000256" key="1">
    <source>
        <dbReference type="ARBA" id="ARBA00006422"/>
    </source>
</evidence>
<dbReference type="EMBL" id="JPGN01000011">
    <property type="protein sequence ID" value="KFI20672.1"/>
    <property type="molecule type" value="Genomic_DNA"/>
</dbReference>
<dbReference type="InterPro" id="IPR039261">
    <property type="entry name" value="FNR_nucleotide-bd"/>
</dbReference>
<feature type="domain" description="FAD-binding FR-type" evidence="13">
    <location>
        <begin position="1"/>
        <end position="108"/>
    </location>
</feature>
<dbReference type="Proteomes" id="UP000028839">
    <property type="component" value="Unassembled WGS sequence"/>
</dbReference>
<dbReference type="Gene3D" id="3.40.50.80">
    <property type="entry name" value="Nucleotide-binding domain of ferredoxin-NADP reductase (FNR) module"/>
    <property type="match status" value="1"/>
</dbReference>
<name>A0A0E2ZQN8_9GAMM</name>
<keyword evidence="6 11" id="KW-0274">FAD</keyword>
<dbReference type="SUPFAM" id="SSF63380">
    <property type="entry name" value="Riboflavin synthase domain-like"/>
    <property type="match status" value="1"/>
</dbReference>
<evidence type="ECO:0000256" key="4">
    <source>
        <dbReference type="ARBA" id="ARBA00022714"/>
    </source>
</evidence>
<comment type="caution">
    <text evidence="14">The sequence shown here is derived from an EMBL/GenBank/DDBJ whole genome shotgun (WGS) entry which is preliminary data.</text>
</comment>
<dbReference type="GO" id="GO:0006221">
    <property type="term" value="P:pyrimidine nucleotide biosynthetic process"/>
    <property type="evidence" value="ECO:0007669"/>
    <property type="project" value="InterPro"/>
</dbReference>
<sequence length="291" mass="31448">MTPQSHRDTILIEEGKILAQDAHPGEQYVLWVAAPGIASRATPGSFAHLQCDSGLPMRRPLSIMRADAKHGWVEFLYKVVGQGTQLLAQRKPGEQISILGPIGQPFRVDPAYPRPLLLGGGVGIPPMVFLADTLRQAGHFNPLVLMGSEIPFPFRQRPSQFLIPGLPEGVIGAMPLLEGWKIPSRLASLQGYPGCFEGFITDLARHWLHTLAPAQQREVAIYACGPHPMLAATAQLAREFGLPCQVSLEEFMACAVGGCAGCVVKVQTRQGPAMKRVCVDGPVFDAEAVFT</sequence>
<dbReference type="HOGENOM" id="CLU_003827_1_2_6"/>
<dbReference type="SUPFAM" id="SSF52343">
    <property type="entry name" value="Ferredoxin reductase-like, C-terminal NADP-linked domain"/>
    <property type="match status" value="1"/>
</dbReference>
<feature type="binding site" evidence="12">
    <location>
        <position position="262"/>
    </location>
    <ligand>
        <name>[2Fe-2S] cluster</name>
        <dbReference type="ChEBI" id="CHEBI:190135"/>
    </ligand>
</feature>
<dbReference type="Gene3D" id="2.40.30.10">
    <property type="entry name" value="Translation factors"/>
    <property type="match status" value="1"/>
</dbReference>
<evidence type="ECO:0000256" key="3">
    <source>
        <dbReference type="ARBA" id="ARBA00022630"/>
    </source>
</evidence>
<keyword evidence="4 12" id="KW-0001">2Fe-2S</keyword>
<keyword evidence="9 12" id="KW-0411">Iron-sulfur</keyword>
<dbReference type="CDD" id="cd06218">
    <property type="entry name" value="DHOD_e_trans"/>
    <property type="match status" value="1"/>
</dbReference>
<keyword evidence="7" id="KW-0249">Electron transport</keyword>
<dbReference type="InterPro" id="IPR017927">
    <property type="entry name" value="FAD-bd_FR_type"/>
</dbReference>
<keyword evidence="8 12" id="KW-0408">Iron</keyword>
<feature type="binding site" evidence="12">
    <location>
        <position position="278"/>
    </location>
    <ligand>
        <name>[2Fe-2S] cluster</name>
        <dbReference type="ChEBI" id="CHEBI:190135"/>
    </ligand>
</feature>
<organism evidence="14 15">
    <name type="scientific">Nitrosococcus oceani C-27</name>
    <dbReference type="NCBI Taxonomy" id="314279"/>
    <lineage>
        <taxon>Bacteria</taxon>
        <taxon>Pseudomonadati</taxon>
        <taxon>Pseudomonadota</taxon>
        <taxon>Gammaproteobacteria</taxon>
        <taxon>Chromatiales</taxon>
        <taxon>Chromatiaceae</taxon>
        <taxon>Nitrosococcus</taxon>
    </lineage>
</organism>
<evidence type="ECO:0000256" key="12">
    <source>
        <dbReference type="PIRSR" id="PIRSR006816-2"/>
    </source>
</evidence>
<comment type="cofactor">
    <cofactor evidence="10">
        <name>[2Fe-2S] cluster</name>
        <dbReference type="ChEBI" id="CHEBI:190135"/>
    </cofactor>
</comment>
<dbReference type="InterPro" id="IPR050353">
    <property type="entry name" value="PyrK_electron_transfer"/>
</dbReference>
<dbReference type="GO" id="GO:0016491">
    <property type="term" value="F:oxidoreductase activity"/>
    <property type="evidence" value="ECO:0007669"/>
    <property type="project" value="InterPro"/>
</dbReference>
<dbReference type="InterPro" id="IPR019480">
    <property type="entry name" value="Dihydroorotate_DH_Fe-S-bd"/>
</dbReference>
<dbReference type="Gene3D" id="2.10.240.10">
    <property type="entry name" value="Dihydroorotate dehydrogenase, electron transfer subunit"/>
    <property type="match status" value="1"/>
</dbReference>